<feature type="region of interest" description="Disordered" evidence="1">
    <location>
        <begin position="37"/>
        <end position="56"/>
    </location>
</feature>
<dbReference type="RefSeq" id="WP_198828093.1">
    <property type="nucleotide sequence ID" value="NZ_CP066308.1"/>
</dbReference>
<name>A0A7T5EKW2_9BACL</name>
<evidence type="ECO:0000313" key="4">
    <source>
        <dbReference type="Proteomes" id="UP000595847"/>
    </source>
</evidence>
<gene>
    <name evidence="2" type="ORF">JD108_00445</name>
    <name evidence="3" type="ORF">KDJ56_00445</name>
</gene>
<evidence type="ECO:0000313" key="2">
    <source>
        <dbReference type="EMBL" id="QQE74515.1"/>
    </source>
</evidence>
<evidence type="ECO:0000313" key="5">
    <source>
        <dbReference type="Proteomes" id="UP000677234"/>
    </source>
</evidence>
<evidence type="ECO:0000313" key="3">
    <source>
        <dbReference type="EMBL" id="QUO41597.1"/>
    </source>
</evidence>
<accession>A0A7T5EKW2</accession>
<reference evidence="2 4" key="1">
    <citation type="submission" date="2020-12" db="EMBL/GenBank/DDBJ databases">
        <title>strain FJAT-54423T represents a novel species of the genus Brevibacillus.</title>
        <authorList>
            <person name="Tang R."/>
        </authorList>
    </citation>
    <scope>NUCLEOTIDE SEQUENCE [LARGE SCALE GENOMIC DNA]</scope>
    <source>
        <strain evidence="2 4">FJAT-54423</strain>
    </source>
</reference>
<proteinExistence type="predicted"/>
<dbReference type="AlphaFoldDB" id="A0A7T5EKW2"/>
<keyword evidence="5" id="KW-1185">Reference proteome</keyword>
<dbReference type="KEGG" id="bcop:JD108_00445"/>
<dbReference type="Proteomes" id="UP000595847">
    <property type="component" value="Chromosome"/>
</dbReference>
<dbReference type="Proteomes" id="UP000677234">
    <property type="component" value="Chromosome"/>
</dbReference>
<organism evidence="2 4">
    <name type="scientific">Brevibacillus composti</name>
    <dbReference type="NCBI Taxonomy" id="2796470"/>
    <lineage>
        <taxon>Bacteria</taxon>
        <taxon>Bacillati</taxon>
        <taxon>Bacillota</taxon>
        <taxon>Bacilli</taxon>
        <taxon>Bacillales</taxon>
        <taxon>Paenibacillaceae</taxon>
        <taxon>Brevibacillus</taxon>
    </lineage>
</organism>
<sequence>MDHIYAAEMYVMQKQRELEKITRHGWKFLAAPDRSVTGAAERTGNPATSRKAAASSLQQANCCPCT</sequence>
<protein>
    <submittedName>
        <fullName evidence="2">Uncharacterized protein</fullName>
    </submittedName>
</protein>
<evidence type="ECO:0000256" key="1">
    <source>
        <dbReference type="SAM" id="MobiDB-lite"/>
    </source>
</evidence>
<dbReference type="EMBL" id="CP066308">
    <property type="protein sequence ID" value="QQE74515.1"/>
    <property type="molecule type" value="Genomic_DNA"/>
</dbReference>
<dbReference type="EMBL" id="CP073708">
    <property type="protein sequence ID" value="QUO41597.1"/>
    <property type="molecule type" value="Genomic_DNA"/>
</dbReference>
<reference evidence="3" key="2">
    <citation type="submission" date="2021-04" db="EMBL/GenBank/DDBJ databases">
        <title>Brevibacillus composti FJAT-54423, complete genome.</title>
        <authorList>
            <person name="Tang R."/>
        </authorList>
    </citation>
    <scope>NUCLEOTIDE SEQUENCE</scope>
    <source>
        <strain evidence="3">FJAT-54424</strain>
    </source>
</reference>